<name>A0ABQ1NKJ8_9BACI</name>
<proteinExistence type="inferred from homology"/>
<keyword evidence="5 8" id="KW-0378">Hydrolase</keyword>
<dbReference type="InterPro" id="IPR011650">
    <property type="entry name" value="Peptidase_M20_dimer"/>
</dbReference>
<dbReference type="InterPro" id="IPR002933">
    <property type="entry name" value="Peptidase_M20"/>
</dbReference>
<sequence>MDLVSSWMNEAGMTSTIDSFGNLIGVYEGNDPSLTRLVIGSHIDTQPYAGRFDGTIGVLGAIEVIQLMQENHIKLERTIEIVSFADEEGARFNKGLFGVRALTGKLEAEEMELKDINGTTRAQALKDIELYPNHMEPPRYTPENVCAFLEMHIEQGPLLESQNLPVGIVSGISGPLWLTVEFEGHSGHAGAVPMGLRQDALVGAARVIHLFDEMVKSDLSHPTVGTVGFINNFPNSRNTISEKVTFTIDLRDLLPDRRKKYEDQLYQLITTTAQMYQLNYHITEDTNSDPKYCAGWIKEIMQEELTEMGQEPFELMSGPFHDSLIMADCCPYGMIFVRCEKGLSHHPNEYADIEDITIGTQLLYHTVTRIVNNKHLNVGGNTNESNIQTS</sequence>
<organism evidence="8 9">
    <name type="scientific">Thalassobacillus devorans</name>
    <dbReference type="NCBI Taxonomy" id="279813"/>
    <lineage>
        <taxon>Bacteria</taxon>
        <taxon>Bacillati</taxon>
        <taxon>Bacillota</taxon>
        <taxon>Bacilli</taxon>
        <taxon>Bacillales</taxon>
        <taxon>Bacillaceae</taxon>
        <taxon>Thalassobacillus</taxon>
    </lineage>
</organism>
<keyword evidence="9" id="KW-1185">Reference proteome</keyword>
<gene>
    <name evidence="8" type="ORF">GCM10007216_03620</name>
</gene>
<dbReference type="PIRSF" id="PIRSF001235">
    <property type="entry name" value="Amidase_carbamoylase"/>
    <property type="match status" value="1"/>
</dbReference>
<dbReference type="InterPro" id="IPR036264">
    <property type="entry name" value="Bact_exopeptidase_dim_dom"/>
</dbReference>
<dbReference type="EMBL" id="BMCJ01000001">
    <property type="protein sequence ID" value="GGC76345.1"/>
    <property type="molecule type" value="Genomic_DNA"/>
</dbReference>
<dbReference type="CDD" id="cd03884">
    <property type="entry name" value="M20_bAS"/>
    <property type="match status" value="1"/>
</dbReference>
<evidence type="ECO:0000256" key="4">
    <source>
        <dbReference type="ARBA" id="ARBA00022723"/>
    </source>
</evidence>
<comment type="caution">
    <text evidence="8">The sequence shown here is derived from an EMBL/GenBank/DDBJ whole genome shotgun (WGS) entry which is preliminary data.</text>
</comment>
<dbReference type="Gene3D" id="3.30.70.360">
    <property type="match status" value="1"/>
</dbReference>
<dbReference type="Pfam" id="PF01546">
    <property type="entry name" value="Peptidase_M20"/>
    <property type="match status" value="1"/>
</dbReference>
<comment type="cofactor">
    <cofactor evidence="1">
        <name>Mn(2+)</name>
        <dbReference type="ChEBI" id="CHEBI:29035"/>
    </cofactor>
</comment>
<evidence type="ECO:0000256" key="2">
    <source>
        <dbReference type="ARBA" id="ARBA00006153"/>
    </source>
</evidence>
<evidence type="ECO:0000259" key="7">
    <source>
        <dbReference type="Pfam" id="PF07687"/>
    </source>
</evidence>
<dbReference type="GO" id="GO:0016787">
    <property type="term" value="F:hydrolase activity"/>
    <property type="evidence" value="ECO:0007669"/>
    <property type="project" value="UniProtKB-KW"/>
</dbReference>
<accession>A0ABQ1NKJ8</accession>
<evidence type="ECO:0000313" key="8">
    <source>
        <dbReference type="EMBL" id="GGC76345.1"/>
    </source>
</evidence>
<comment type="subunit">
    <text evidence="3">Homodimer.</text>
</comment>
<keyword evidence="4" id="KW-0479">Metal-binding</keyword>
<dbReference type="Proteomes" id="UP000619534">
    <property type="component" value="Unassembled WGS sequence"/>
</dbReference>
<evidence type="ECO:0000256" key="6">
    <source>
        <dbReference type="ARBA" id="ARBA00023211"/>
    </source>
</evidence>
<dbReference type="Gene3D" id="3.40.630.10">
    <property type="entry name" value="Zn peptidases"/>
    <property type="match status" value="1"/>
</dbReference>
<dbReference type="PANTHER" id="PTHR32494:SF19">
    <property type="entry name" value="ALLANTOATE DEIMINASE-RELATED"/>
    <property type="match status" value="1"/>
</dbReference>
<evidence type="ECO:0000256" key="3">
    <source>
        <dbReference type="ARBA" id="ARBA00011738"/>
    </source>
</evidence>
<evidence type="ECO:0000313" key="9">
    <source>
        <dbReference type="Proteomes" id="UP000619534"/>
    </source>
</evidence>
<protein>
    <submittedName>
        <fullName evidence="8">Zn-dependent hydrolase</fullName>
    </submittedName>
</protein>
<evidence type="ECO:0000256" key="5">
    <source>
        <dbReference type="ARBA" id="ARBA00022801"/>
    </source>
</evidence>
<dbReference type="SUPFAM" id="SSF55031">
    <property type="entry name" value="Bacterial exopeptidase dimerisation domain"/>
    <property type="match status" value="1"/>
</dbReference>
<keyword evidence="6" id="KW-0464">Manganese</keyword>
<dbReference type="SUPFAM" id="SSF53187">
    <property type="entry name" value="Zn-dependent exopeptidases"/>
    <property type="match status" value="1"/>
</dbReference>
<reference evidence="9" key="1">
    <citation type="journal article" date="2019" name="Int. J. Syst. Evol. Microbiol.">
        <title>The Global Catalogue of Microorganisms (GCM) 10K type strain sequencing project: providing services to taxonomists for standard genome sequencing and annotation.</title>
        <authorList>
            <consortium name="The Broad Institute Genomics Platform"/>
            <consortium name="The Broad Institute Genome Sequencing Center for Infectious Disease"/>
            <person name="Wu L."/>
            <person name="Ma J."/>
        </authorList>
    </citation>
    <scope>NUCLEOTIDE SEQUENCE [LARGE SCALE GENOMIC DNA]</scope>
    <source>
        <strain evidence="9">CCM 7282</strain>
    </source>
</reference>
<feature type="domain" description="Peptidase M20 dimerisation" evidence="7">
    <location>
        <begin position="172"/>
        <end position="272"/>
    </location>
</feature>
<dbReference type="PANTHER" id="PTHR32494">
    <property type="entry name" value="ALLANTOATE DEIMINASE-RELATED"/>
    <property type="match status" value="1"/>
</dbReference>
<dbReference type="InterPro" id="IPR010158">
    <property type="entry name" value="Amidase_Cbmase"/>
</dbReference>
<dbReference type="NCBIfam" id="TIGR01879">
    <property type="entry name" value="hydantase"/>
    <property type="match status" value="1"/>
</dbReference>
<dbReference type="Pfam" id="PF07687">
    <property type="entry name" value="M20_dimer"/>
    <property type="match status" value="1"/>
</dbReference>
<comment type="similarity">
    <text evidence="2">Belongs to the peptidase M20 family.</text>
</comment>
<evidence type="ECO:0000256" key="1">
    <source>
        <dbReference type="ARBA" id="ARBA00001936"/>
    </source>
</evidence>